<dbReference type="PANTHER" id="PTHR43133:SF46">
    <property type="entry name" value="RNA POLYMERASE SIGMA-70 FACTOR ECF SUBFAMILY"/>
    <property type="match status" value="1"/>
</dbReference>
<evidence type="ECO:0000256" key="3">
    <source>
        <dbReference type="ARBA" id="ARBA00023082"/>
    </source>
</evidence>
<dbReference type="KEGG" id="est:DN752_00775"/>
<sequence>MDQPNKQILELFIKGDPKATDEIYRYYRIPIIRFAVSILKDEIEAENIFHEVFLKMISRRDKINPSMNFSSYIITAVKNEVFDYFNRVKKDQQLKEQFWNNIQKHSVDDQVEKEAHLEQLEKLVGQLSPKRKRVLEMNIFEKKSYQEIANELAISINTVKNQLIKAKALIRQEMDNSLSK</sequence>
<organism evidence="7 8">
    <name type="scientific">Echinicola strongylocentroti</name>
    <dbReference type="NCBI Taxonomy" id="1795355"/>
    <lineage>
        <taxon>Bacteria</taxon>
        <taxon>Pseudomonadati</taxon>
        <taxon>Bacteroidota</taxon>
        <taxon>Cytophagia</taxon>
        <taxon>Cytophagales</taxon>
        <taxon>Cyclobacteriaceae</taxon>
        <taxon>Echinicola</taxon>
    </lineage>
</organism>
<dbReference type="InterPro" id="IPR013249">
    <property type="entry name" value="RNA_pol_sigma70_r4_t2"/>
</dbReference>
<dbReference type="GO" id="GO:0006352">
    <property type="term" value="P:DNA-templated transcription initiation"/>
    <property type="evidence" value="ECO:0007669"/>
    <property type="project" value="InterPro"/>
</dbReference>
<evidence type="ECO:0000256" key="1">
    <source>
        <dbReference type="ARBA" id="ARBA00010641"/>
    </source>
</evidence>
<dbReference type="InterPro" id="IPR013325">
    <property type="entry name" value="RNA_pol_sigma_r2"/>
</dbReference>
<dbReference type="AlphaFoldDB" id="A0A2Z4ID90"/>
<dbReference type="SUPFAM" id="SSF88946">
    <property type="entry name" value="Sigma2 domain of RNA polymerase sigma factors"/>
    <property type="match status" value="1"/>
</dbReference>
<dbReference type="Proteomes" id="UP000248688">
    <property type="component" value="Chromosome"/>
</dbReference>
<dbReference type="OrthoDB" id="655312at2"/>
<evidence type="ECO:0000313" key="8">
    <source>
        <dbReference type="Proteomes" id="UP000248688"/>
    </source>
</evidence>
<dbReference type="InterPro" id="IPR036388">
    <property type="entry name" value="WH-like_DNA-bd_sf"/>
</dbReference>
<evidence type="ECO:0000313" key="7">
    <source>
        <dbReference type="EMBL" id="AWW28780.1"/>
    </source>
</evidence>
<dbReference type="SUPFAM" id="SSF88659">
    <property type="entry name" value="Sigma3 and sigma4 domains of RNA polymerase sigma factors"/>
    <property type="match status" value="1"/>
</dbReference>
<keyword evidence="4" id="KW-0804">Transcription</keyword>
<dbReference type="RefSeq" id="WP_112782201.1">
    <property type="nucleotide sequence ID" value="NZ_CP030041.1"/>
</dbReference>
<evidence type="ECO:0000256" key="2">
    <source>
        <dbReference type="ARBA" id="ARBA00023015"/>
    </source>
</evidence>
<dbReference type="Gene3D" id="1.10.10.10">
    <property type="entry name" value="Winged helix-like DNA-binding domain superfamily/Winged helix DNA-binding domain"/>
    <property type="match status" value="1"/>
</dbReference>
<feature type="domain" description="RNA polymerase sigma-70 region 2" evidence="5">
    <location>
        <begin position="23"/>
        <end position="87"/>
    </location>
</feature>
<comment type="similarity">
    <text evidence="1">Belongs to the sigma-70 factor family. ECF subfamily.</text>
</comment>
<gene>
    <name evidence="7" type="ORF">DN752_00775</name>
</gene>
<keyword evidence="3" id="KW-0731">Sigma factor</keyword>
<feature type="domain" description="RNA polymerase sigma factor 70 region 4 type 2" evidence="6">
    <location>
        <begin position="118"/>
        <end position="168"/>
    </location>
</feature>
<keyword evidence="8" id="KW-1185">Reference proteome</keyword>
<dbReference type="GO" id="GO:0003677">
    <property type="term" value="F:DNA binding"/>
    <property type="evidence" value="ECO:0007669"/>
    <property type="project" value="InterPro"/>
</dbReference>
<dbReference type="InterPro" id="IPR013324">
    <property type="entry name" value="RNA_pol_sigma_r3/r4-like"/>
</dbReference>
<dbReference type="NCBIfam" id="TIGR02937">
    <property type="entry name" value="sigma70-ECF"/>
    <property type="match status" value="1"/>
</dbReference>
<evidence type="ECO:0000256" key="4">
    <source>
        <dbReference type="ARBA" id="ARBA00023163"/>
    </source>
</evidence>
<protein>
    <submittedName>
        <fullName evidence="7">RNA polymerase sigma-70 factor</fullName>
    </submittedName>
</protein>
<evidence type="ECO:0000259" key="5">
    <source>
        <dbReference type="Pfam" id="PF04542"/>
    </source>
</evidence>
<dbReference type="PANTHER" id="PTHR43133">
    <property type="entry name" value="RNA POLYMERASE ECF-TYPE SIGMA FACTO"/>
    <property type="match status" value="1"/>
</dbReference>
<dbReference type="Gene3D" id="1.10.1740.10">
    <property type="match status" value="1"/>
</dbReference>
<dbReference type="Pfam" id="PF08281">
    <property type="entry name" value="Sigma70_r4_2"/>
    <property type="match status" value="1"/>
</dbReference>
<name>A0A2Z4ID90_9BACT</name>
<evidence type="ECO:0000259" key="6">
    <source>
        <dbReference type="Pfam" id="PF08281"/>
    </source>
</evidence>
<accession>A0A2Z4ID90</accession>
<dbReference type="InterPro" id="IPR007627">
    <property type="entry name" value="RNA_pol_sigma70_r2"/>
</dbReference>
<proteinExistence type="inferred from homology"/>
<dbReference type="EMBL" id="CP030041">
    <property type="protein sequence ID" value="AWW28780.1"/>
    <property type="molecule type" value="Genomic_DNA"/>
</dbReference>
<dbReference type="GO" id="GO:0016987">
    <property type="term" value="F:sigma factor activity"/>
    <property type="evidence" value="ECO:0007669"/>
    <property type="project" value="UniProtKB-KW"/>
</dbReference>
<keyword evidence="2" id="KW-0805">Transcription regulation</keyword>
<reference evidence="7 8" key="1">
    <citation type="submission" date="2018-06" db="EMBL/GenBank/DDBJ databases">
        <title>Echinicola strongylocentroti sp. nov., isolated from a sea urchin Strongylocentrotus intermedius.</title>
        <authorList>
            <person name="Bae S.S."/>
        </authorList>
    </citation>
    <scope>NUCLEOTIDE SEQUENCE [LARGE SCALE GENOMIC DNA]</scope>
    <source>
        <strain evidence="7 8">MEBiC08714</strain>
    </source>
</reference>
<dbReference type="CDD" id="cd06171">
    <property type="entry name" value="Sigma70_r4"/>
    <property type="match status" value="1"/>
</dbReference>
<dbReference type="InterPro" id="IPR014284">
    <property type="entry name" value="RNA_pol_sigma-70_dom"/>
</dbReference>
<dbReference type="InterPro" id="IPR039425">
    <property type="entry name" value="RNA_pol_sigma-70-like"/>
</dbReference>
<dbReference type="Pfam" id="PF04542">
    <property type="entry name" value="Sigma70_r2"/>
    <property type="match status" value="1"/>
</dbReference>